<evidence type="ECO:0000259" key="3">
    <source>
        <dbReference type="Pfam" id="PF00294"/>
    </source>
</evidence>
<dbReference type="InterPro" id="IPR014729">
    <property type="entry name" value="Rossmann-like_a/b/a_fold"/>
</dbReference>
<keyword evidence="5" id="KW-0418">Kinase</keyword>
<organism evidence="5 6">
    <name type="scientific">Goekera deserti</name>
    <dbReference type="NCBI Taxonomy" id="2497753"/>
    <lineage>
        <taxon>Bacteria</taxon>
        <taxon>Bacillati</taxon>
        <taxon>Actinomycetota</taxon>
        <taxon>Actinomycetes</taxon>
        <taxon>Geodermatophilales</taxon>
        <taxon>Geodermatophilaceae</taxon>
        <taxon>Goekera</taxon>
    </lineage>
</organism>
<protein>
    <submittedName>
        <fullName evidence="5">Bifunctional heptose 7-phosphate kinase/heptose 1-phosphate adenyltransferase</fullName>
    </submittedName>
</protein>
<evidence type="ECO:0000313" key="5">
    <source>
        <dbReference type="EMBL" id="NEL54332.1"/>
    </source>
</evidence>
<keyword evidence="2" id="KW-0119">Carbohydrate metabolism</keyword>
<dbReference type="PANTHER" id="PTHR46969:SF1">
    <property type="entry name" value="BIFUNCTIONAL PROTEIN HLDE"/>
    <property type="match status" value="1"/>
</dbReference>
<dbReference type="Gene3D" id="3.40.1190.20">
    <property type="match status" value="1"/>
</dbReference>
<dbReference type="Pfam" id="PF01467">
    <property type="entry name" value="CTP_transf_like"/>
    <property type="match status" value="1"/>
</dbReference>
<dbReference type="SUPFAM" id="SSF53613">
    <property type="entry name" value="Ribokinase-like"/>
    <property type="match status" value="1"/>
</dbReference>
<dbReference type="GO" id="GO:0033786">
    <property type="term" value="F:heptose-1-phosphate adenylyltransferase activity"/>
    <property type="evidence" value="ECO:0007669"/>
    <property type="project" value="TreeGrafter"/>
</dbReference>
<comment type="caution">
    <text evidence="5">The sequence shown here is derived from an EMBL/GenBank/DDBJ whole genome shotgun (WGS) entry which is preliminary data.</text>
</comment>
<dbReference type="GO" id="GO:0005829">
    <property type="term" value="C:cytosol"/>
    <property type="evidence" value="ECO:0007669"/>
    <property type="project" value="TreeGrafter"/>
</dbReference>
<proteinExistence type="predicted"/>
<feature type="domain" description="Cytidyltransferase-like" evidence="4">
    <location>
        <begin position="347"/>
        <end position="442"/>
    </location>
</feature>
<feature type="domain" description="Carbohydrate kinase PfkB" evidence="3">
    <location>
        <begin position="216"/>
        <end position="296"/>
    </location>
</feature>
<sequence length="482" mass="50104">MTSAARSTGPRVVVVGDAILDRYIRTTGSGRGRRSTVPSFSVGSMDASAGGAANAAVNVSALGGRAELVATVGSDPAGDELLRILASHRVDTRRVDVRPHPTAVKARVVHGHELVLRLDSGLDDASSEHRLADDGWTALPPDSEALLISDYGYGTLSDRAARRIVGRPPLVTVDARRLERWRPLRPTLVTCDEAQARRIAPGFDPEANGRDFGDVTSALLAATGADAVAVTLGQRGAVLVRKGGAPLRVAAPRGVDGEAVGSGDVFIASATMALVRGSDVVSAVEAATATATAATATAVTGMGTAVAGEADASVRTTARALPARCGELDDLAEWAAHQHRRGARIVFAGGCFDLLHEGHVALLTRARELGDVLVVAVNDDDGVRALKGPDRPVVDIAGRLRVLRALQCVDHATSFPGVSPMAAVHAVRPHVFVKGGDYSIETLPEADMLMGLGVQICILDLVPDRSTTRLVARARTPEGPLS</sequence>
<evidence type="ECO:0000313" key="6">
    <source>
        <dbReference type="Proteomes" id="UP000470470"/>
    </source>
</evidence>
<dbReference type="RefSeq" id="WP_152727630.1">
    <property type="nucleotide sequence ID" value="NZ_JAABOZ010000001.1"/>
</dbReference>
<dbReference type="PANTHER" id="PTHR46969">
    <property type="entry name" value="BIFUNCTIONAL PROTEIN HLDE"/>
    <property type="match status" value="1"/>
</dbReference>
<dbReference type="InterPro" id="IPR011611">
    <property type="entry name" value="PfkB_dom"/>
</dbReference>
<dbReference type="InterPro" id="IPR029056">
    <property type="entry name" value="Ribokinase-like"/>
</dbReference>
<accession>A0A7K3WCY7</accession>
<reference evidence="5 6" key="1">
    <citation type="submission" date="2020-02" db="EMBL/GenBank/DDBJ databases">
        <title>The whole genome sequence of CPCC 205119.</title>
        <authorList>
            <person name="Jiang Z."/>
        </authorList>
    </citation>
    <scope>NUCLEOTIDE SEQUENCE [LARGE SCALE GENOMIC DNA]</scope>
    <source>
        <strain evidence="5 6">CPCC 205119</strain>
    </source>
</reference>
<feature type="domain" description="Carbohydrate kinase PfkB" evidence="3">
    <location>
        <begin position="11"/>
        <end position="127"/>
    </location>
</feature>
<name>A0A7K3WCY7_9ACTN</name>
<dbReference type="Gene3D" id="3.40.50.620">
    <property type="entry name" value="HUPs"/>
    <property type="match status" value="1"/>
</dbReference>
<evidence type="ECO:0000259" key="4">
    <source>
        <dbReference type="Pfam" id="PF01467"/>
    </source>
</evidence>
<dbReference type="GO" id="GO:0033785">
    <property type="term" value="F:heptose 7-phosphate kinase activity"/>
    <property type="evidence" value="ECO:0007669"/>
    <property type="project" value="TreeGrafter"/>
</dbReference>
<gene>
    <name evidence="5" type="ORF">G1H19_10000</name>
</gene>
<evidence type="ECO:0000256" key="1">
    <source>
        <dbReference type="ARBA" id="ARBA00023268"/>
    </source>
</evidence>
<dbReference type="SUPFAM" id="SSF52374">
    <property type="entry name" value="Nucleotidylyl transferase"/>
    <property type="match status" value="1"/>
</dbReference>
<dbReference type="InterPro" id="IPR004821">
    <property type="entry name" value="Cyt_trans-like"/>
</dbReference>
<dbReference type="Proteomes" id="UP000470470">
    <property type="component" value="Unassembled WGS sequence"/>
</dbReference>
<keyword evidence="6" id="KW-1185">Reference proteome</keyword>
<keyword evidence="5" id="KW-0808">Transferase</keyword>
<keyword evidence="1" id="KW-0511">Multifunctional enzyme</keyword>
<dbReference type="AlphaFoldDB" id="A0A7K3WCY7"/>
<dbReference type="EMBL" id="JAAGWK010000011">
    <property type="protein sequence ID" value="NEL54332.1"/>
    <property type="molecule type" value="Genomic_DNA"/>
</dbReference>
<evidence type="ECO:0000256" key="2">
    <source>
        <dbReference type="ARBA" id="ARBA00023277"/>
    </source>
</evidence>
<dbReference type="Pfam" id="PF00294">
    <property type="entry name" value="PfkB"/>
    <property type="match status" value="2"/>
</dbReference>
<dbReference type="NCBIfam" id="TIGR00125">
    <property type="entry name" value="cyt_tran_rel"/>
    <property type="match status" value="1"/>
</dbReference>